<evidence type="ECO:0000256" key="2">
    <source>
        <dbReference type="ARBA" id="ARBA00005417"/>
    </source>
</evidence>
<dbReference type="InterPro" id="IPR003593">
    <property type="entry name" value="AAA+_ATPase"/>
</dbReference>
<dbReference type="GO" id="GO:0043190">
    <property type="term" value="C:ATP-binding cassette (ABC) transporter complex"/>
    <property type="evidence" value="ECO:0007669"/>
    <property type="project" value="TreeGrafter"/>
</dbReference>
<reference evidence="11" key="1">
    <citation type="journal article" date="2020" name="mSystems">
        <title>Genome- and Community-Level Interaction Insights into Carbon Utilization and Element Cycling Functions of Hydrothermarchaeota in Hydrothermal Sediment.</title>
        <authorList>
            <person name="Zhou Z."/>
            <person name="Liu Y."/>
            <person name="Xu W."/>
            <person name="Pan J."/>
            <person name="Luo Z.H."/>
            <person name="Li M."/>
        </authorList>
    </citation>
    <scope>NUCLEOTIDE SEQUENCE [LARGE SCALE GENOMIC DNA]</scope>
    <source>
        <strain evidence="11">SpSt-735</strain>
    </source>
</reference>
<evidence type="ECO:0000259" key="10">
    <source>
        <dbReference type="PROSITE" id="PS50893"/>
    </source>
</evidence>
<dbReference type="FunFam" id="3.40.50.300:FF:000224">
    <property type="entry name" value="Energy-coupling factor transporter ATP-binding protein EcfA"/>
    <property type="match status" value="1"/>
</dbReference>
<comment type="subcellular location">
    <subcellularLocation>
        <location evidence="1">Cell membrane</location>
        <topology evidence="1">Peripheral membrane protein</topology>
    </subcellularLocation>
</comment>
<evidence type="ECO:0000313" key="11">
    <source>
        <dbReference type="EMBL" id="HGI43498.1"/>
    </source>
</evidence>
<dbReference type="GO" id="GO:0016887">
    <property type="term" value="F:ATP hydrolysis activity"/>
    <property type="evidence" value="ECO:0007669"/>
    <property type="project" value="InterPro"/>
</dbReference>
<proteinExistence type="inferred from homology"/>
<gene>
    <name evidence="11" type="ORF">ENV17_03820</name>
</gene>
<feature type="domain" description="ABC transporter" evidence="10">
    <location>
        <begin position="3"/>
        <end position="243"/>
    </location>
</feature>
<dbReference type="InterPro" id="IPR017871">
    <property type="entry name" value="ABC_transporter-like_CS"/>
</dbReference>
<dbReference type="AlphaFoldDB" id="A0A7C4BAG0"/>
<dbReference type="InterPro" id="IPR003439">
    <property type="entry name" value="ABC_transporter-like_ATP-bd"/>
</dbReference>
<evidence type="ECO:0000256" key="7">
    <source>
        <dbReference type="ARBA" id="ARBA00022967"/>
    </source>
</evidence>
<protein>
    <submittedName>
        <fullName evidence="11">ABC transporter ATP-binding protein</fullName>
    </submittedName>
</protein>
<keyword evidence="5" id="KW-0547">Nucleotide-binding</keyword>
<evidence type="ECO:0000256" key="4">
    <source>
        <dbReference type="ARBA" id="ARBA00022475"/>
    </source>
</evidence>
<dbReference type="Pfam" id="PF00005">
    <property type="entry name" value="ABC_tran"/>
    <property type="match status" value="1"/>
</dbReference>
<evidence type="ECO:0000256" key="6">
    <source>
        <dbReference type="ARBA" id="ARBA00022840"/>
    </source>
</evidence>
<keyword evidence="3" id="KW-0813">Transport</keyword>
<dbReference type="PROSITE" id="PS00211">
    <property type="entry name" value="ABC_TRANSPORTER_1"/>
    <property type="match status" value="1"/>
</dbReference>
<dbReference type="InterPro" id="IPR015856">
    <property type="entry name" value="ABC_transpr_CbiO/EcfA_su"/>
</dbReference>
<name>A0A7C4BAG0_THEPE</name>
<dbReference type="Gene3D" id="3.40.50.300">
    <property type="entry name" value="P-loop containing nucleotide triphosphate hydrolases"/>
    <property type="match status" value="1"/>
</dbReference>
<comment type="similarity">
    <text evidence="2">Belongs to the ABC transporter superfamily.</text>
</comment>
<sequence>MLVRVSGLSYRYPGSEGWVLRDVHLEVDAGEFILLVGPSGCGKSTFARVLNGLIPHFYGGELTGEVEVCGMDPREHPTYEFAECVGFVFQNPENQLFFTSVERELAFGLENLGLPREEISRRVEQALREYQLAELRDRSPYELSGGQQQRLAIASVMVMQPKVLVLDEPTANLDPFTAMRILALVRRKTLEERVAAIVIEHRLEVALPFATRMVVMVGGRIVDDGRPVEVVARQKHVVGRLHALELVEHLAQAGFSLEVEKPSPEHVALSIVKAYRVSRLAARRKRSDPG</sequence>
<dbReference type="EMBL" id="DTFI01000090">
    <property type="protein sequence ID" value="HGI43498.1"/>
    <property type="molecule type" value="Genomic_DNA"/>
</dbReference>
<evidence type="ECO:0000256" key="8">
    <source>
        <dbReference type="ARBA" id="ARBA00023136"/>
    </source>
</evidence>
<dbReference type="GO" id="GO:0005524">
    <property type="term" value="F:ATP binding"/>
    <property type="evidence" value="ECO:0007669"/>
    <property type="project" value="UniProtKB-KW"/>
</dbReference>
<dbReference type="GO" id="GO:0042626">
    <property type="term" value="F:ATPase-coupled transmembrane transporter activity"/>
    <property type="evidence" value="ECO:0007669"/>
    <property type="project" value="TreeGrafter"/>
</dbReference>
<comment type="function">
    <text evidence="9">Probably part of an ABC transporter complex. Responsible for energy coupling to the transport system.</text>
</comment>
<keyword evidence="7" id="KW-1278">Translocase</keyword>
<dbReference type="InterPro" id="IPR027417">
    <property type="entry name" value="P-loop_NTPase"/>
</dbReference>
<evidence type="ECO:0000256" key="5">
    <source>
        <dbReference type="ARBA" id="ARBA00022741"/>
    </source>
</evidence>
<dbReference type="CDD" id="cd03225">
    <property type="entry name" value="ABC_cobalt_CbiO_domain1"/>
    <property type="match status" value="1"/>
</dbReference>
<keyword evidence="4" id="KW-1003">Cell membrane</keyword>
<dbReference type="SMART" id="SM00382">
    <property type="entry name" value="AAA"/>
    <property type="match status" value="1"/>
</dbReference>
<evidence type="ECO:0000256" key="9">
    <source>
        <dbReference type="ARBA" id="ARBA00025157"/>
    </source>
</evidence>
<organism evidence="11">
    <name type="scientific">Thermofilum pendens</name>
    <dbReference type="NCBI Taxonomy" id="2269"/>
    <lineage>
        <taxon>Archaea</taxon>
        <taxon>Thermoproteota</taxon>
        <taxon>Thermoprotei</taxon>
        <taxon>Thermofilales</taxon>
        <taxon>Thermofilaceae</taxon>
        <taxon>Thermofilum</taxon>
    </lineage>
</organism>
<dbReference type="PANTHER" id="PTHR43553">
    <property type="entry name" value="HEAVY METAL TRANSPORTER"/>
    <property type="match status" value="1"/>
</dbReference>
<accession>A0A7C4BAG0</accession>
<dbReference type="SUPFAM" id="SSF52540">
    <property type="entry name" value="P-loop containing nucleoside triphosphate hydrolases"/>
    <property type="match status" value="1"/>
</dbReference>
<comment type="caution">
    <text evidence="11">The sequence shown here is derived from an EMBL/GenBank/DDBJ whole genome shotgun (WGS) entry which is preliminary data.</text>
</comment>
<dbReference type="InterPro" id="IPR050095">
    <property type="entry name" value="ECF_ABC_transporter_ATP-bd"/>
</dbReference>
<dbReference type="PANTHER" id="PTHR43553:SF24">
    <property type="entry name" value="ENERGY-COUPLING FACTOR TRANSPORTER ATP-BINDING PROTEIN ECFA1"/>
    <property type="match status" value="1"/>
</dbReference>
<keyword evidence="6 11" id="KW-0067">ATP-binding</keyword>
<evidence type="ECO:0000256" key="1">
    <source>
        <dbReference type="ARBA" id="ARBA00004202"/>
    </source>
</evidence>
<dbReference type="PROSITE" id="PS50893">
    <property type="entry name" value="ABC_TRANSPORTER_2"/>
    <property type="match status" value="1"/>
</dbReference>
<keyword evidence="8" id="KW-0472">Membrane</keyword>
<evidence type="ECO:0000256" key="3">
    <source>
        <dbReference type="ARBA" id="ARBA00022448"/>
    </source>
</evidence>